<protein>
    <submittedName>
        <fullName evidence="3">Rhodanese-like domain-containing protein</fullName>
    </submittedName>
</protein>
<keyword evidence="1" id="KW-1133">Transmembrane helix</keyword>
<dbReference type="InterPro" id="IPR001763">
    <property type="entry name" value="Rhodanese-like_dom"/>
</dbReference>
<gene>
    <name evidence="3" type="ORF">AYY18_14925</name>
</gene>
<dbReference type="Proteomes" id="UP000092377">
    <property type="component" value="Unassembled WGS sequence"/>
</dbReference>
<dbReference type="PANTHER" id="PTHR43031">
    <property type="entry name" value="FAD-DEPENDENT OXIDOREDUCTASE"/>
    <property type="match status" value="1"/>
</dbReference>
<dbReference type="OrthoDB" id="9808735at2"/>
<keyword evidence="1" id="KW-0812">Transmembrane</keyword>
<dbReference type="Pfam" id="PF00581">
    <property type="entry name" value="Rhodanese"/>
    <property type="match status" value="1"/>
</dbReference>
<evidence type="ECO:0000313" key="4">
    <source>
        <dbReference type="Proteomes" id="UP000092377"/>
    </source>
</evidence>
<dbReference type="PANTHER" id="PTHR43031:SF18">
    <property type="entry name" value="RHODANESE-RELATED SULFURTRANSFERASES"/>
    <property type="match status" value="1"/>
</dbReference>
<organism evidence="3 4">
    <name type="scientific">Morganella psychrotolerans</name>
    <dbReference type="NCBI Taxonomy" id="368603"/>
    <lineage>
        <taxon>Bacteria</taxon>
        <taxon>Pseudomonadati</taxon>
        <taxon>Pseudomonadota</taxon>
        <taxon>Gammaproteobacteria</taxon>
        <taxon>Enterobacterales</taxon>
        <taxon>Morganellaceae</taxon>
        <taxon>Morganella</taxon>
    </lineage>
</organism>
<feature type="transmembrane region" description="Helical" evidence="1">
    <location>
        <begin position="12"/>
        <end position="31"/>
    </location>
</feature>
<dbReference type="CDD" id="cd00158">
    <property type="entry name" value="RHOD"/>
    <property type="match status" value="1"/>
</dbReference>
<name>A0A1B8HSP7_9GAMM</name>
<dbReference type="EMBL" id="LZEY01000004">
    <property type="protein sequence ID" value="OBU12761.1"/>
    <property type="molecule type" value="Genomic_DNA"/>
</dbReference>
<feature type="domain" description="Rhodanese" evidence="2">
    <location>
        <begin position="51"/>
        <end position="142"/>
    </location>
</feature>
<sequence>MLQEIMPFVSKHPIISLVWVALLVAVILLTFKGMFSKVKIIPRSTAIILINKEEAIVVDTRTRDDFRRGHIIDAVNLTPSEIKDNNLGEVEKHKSRPVILVSANGMDLAKPAESMIKAGFERVFVLKDGLSGWTGDNLPLSRSKK</sequence>
<dbReference type="SUPFAM" id="SSF52821">
    <property type="entry name" value="Rhodanese/Cell cycle control phosphatase"/>
    <property type="match status" value="1"/>
</dbReference>
<dbReference type="InterPro" id="IPR050229">
    <property type="entry name" value="GlpE_sulfurtransferase"/>
</dbReference>
<reference evidence="4" key="1">
    <citation type="submission" date="2016-06" db="EMBL/GenBank/DDBJ databases">
        <authorList>
            <person name="Butler K."/>
        </authorList>
    </citation>
    <scope>NUCLEOTIDE SEQUENCE [LARGE SCALE GENOMIC DNA]</scope>
    <source>
        <strain evidence="4">GCSL-Mp20</strain>
    </source>
</reference>
<dbReference type="RefSeq" id="WP_067399490.1">
    <property type="nucleotide sequence ID" value="NZ_LZEY01000004.1"/>
</dbReference>
<evidence type="ECO:0000256" key="1">
    <source>
        <dbReference type="SAM" id="Phobius"/>
    </source>
</evidence>
<dbReference type="Gene3D" id="3.40.250.10">
    <property type="entry name" value="Rhodanese-like domain"/>
    <property type="match status" value="1"/>
</dbReference>
<accession>A0A1B8HSP7</accession>
<keyword evidence="4" id="KW-1185">Reference proteome</keyword>
<dbReference type="InterPro" id="IPR036873">
    <property type="entry name" value="Rhodanese-like_dom_sf"/>
</dbReference>
<proteinExistence type="predicted"/>
<keyword evidence="1" id="KW-0472">Membrane</keyword>
<evidence type="ECO:0000313" key="3">
    <source>
        <dbReference type="EMBL" id="OBU12761.1"/>
    </source>
</evidence>
<dbReference type="SMART" id="SM00450">
    <property type="entry name" value="RHOD"/>
    <property type="match status" value="1"/>
</dbReference>
<evidence type="ECO:0000259" key="2">
    <source>
        <dbReference type="PROSITE" id="PS50206"/>
    </source>
</evidence>
<dbReference type="AlphaFoldDB" id="A0A1B8HSP7"/>
<dbReference type="PROSITE" id="PS50206">
    <property type="entry name" value="RHODANESE_3"/>
    <property type="match status" value="1"/>
</dbReference>
<comment type="caution">
    <text evidence="3">The sequence shown here is derived from an EMBL/GenBank/DDBJ whole genome shotgun (WGS) entry which is preliminary data.</text>
</comment>